<dbReference type="InterPro" id="IPR056692">
    <property type="entry name" value="DUF7790"/>
</dbReference>
<dbReference type="Pfam" id="PF25046">
    <property type="entry name" value="DUF7790"/>
    <property type="match status" value="1"/>
</dbReference>
<dbReference type="Proteomes" id="UP001150924">
    <property type="component" value="Unassembled WGS sequence"/>
</dbReference>
<evidence type="ECO:0000313" key="2">
    <source>
        <dbReference type="EMBL" id="MCY1011207.1"/>
    </source>
</evidence>
<comment type="caution">
    <text evidence="2">The sequence shown here is derived from an EMBL/GenBank/DDBJ whole genome shotgun (WGS) entry which is preliminary data.</text>
</comment>
<dbReference type="CDD" id="cd21179">
    <property type="entry name" value="LIC_1098-like"/>
    <property type="match status" value="1"/>
</dbReference>
<gene>
    <name evidence="2" type="ORF">OV079_37745</name>
</gene>
<feature type="domain" description="DUF7790" evidence="1">
    <location>
        <begin position="27"/>
        <end position="302"/>
    </location>
</feature>
<reference evidence="2" key="1">
    <citation type="submission" date="2022-11" db="EMBL/GenBank/DDBJ databases">
        <title>Minimal conservation of predation-associated metabolite biosynthetic gene clusters underscores biosynthetic potential of Myxococcota including descriptions for ten novel species: Archangium lansinium sp. nov., Myxococcus landrumus sp. nov., Nannocystis bai.</title>
        <authorList>
            <person name="Ahearne A."/>
            <person name="Stevens C."/>
            <person name="Phillips K."/>
        </authorList>
    </citation>
    <scope>NUCLEOTIDE SEQUENCE</scope>
    <source>
        <strain evidence="2">Na p29</strain>
    </source>
</reference>
<organism evidence="2 3">
    <name type="scientific">Nannocystis pusilla</name>
    <dbReference type="NCBI Taxonomy" id="889268"/>
    <lineage>
        <taxon>Bacteria</taxon>
        <taxon>Pseudomonadati</taxon>
        <taxon>Myxococcota</taxon>
        <taxon>Polyangia</taxon>
        <taxon>Nannocystales</taxon>
        <taxon>Nannocystaceae</taxon>
        <taxon>Nannocystis</taxon>
    </lineage>
</organism>
<dbReference type="RefSeq" id="WP_267774448.1">
    <property type="nucleotide sequence ID" value="NZ_JAPNKE010000002.1"/>
</dbReference>
<evidence type="ECO:0000313" key="3">
    <source>
        <dbReference type="Proteomes" id="UP001150924"/>
    </source>
</evidence>
<protein>
    <recommendedName>
        <fullName evidence="1">DUF7790 domain-containing protein</fullName>
    </recommendedName>
</protein>
<evidence type="ECO:0000259" key="1">
    <source>
        <dbReference type="Pfam" id="PF25046"/>
    </source>
</evidence>
<dbReference type="EMBL" id="JAPNKE010000002">
    <property type="protein sequence ID" value="MCY1011207.1"/>
    <property type="molecule type" value="Genomic_DNA"/>
</dbReference>
<keyword evidence="3" id="KW-1185">Reference proteome</keyword>
<proteinExistence type="predicted"/>
<name>A0A9X3EVR8_9BACT</name>
<sequence>MPLTPSQAAALERVRSERIFVTPLEHFTVSNEYRHALWFPFVRELGGVYVGVASDQNYTLLAAARSEFAFLVDIDRQVVDLHRIYAALIAAAPDPAAFLALFEVRARGAAHEAIAAGLASDSQDRRARALALFEAQREALVVYLQRVREEQAGSWLADPAAYTYVRKMFAAGRIRVLQGNLTGRTTMADIAAAARALASPVTVLYLSNAEDYLFYTDRFAANVAALPSDARSVLLRTIHDRFPGWESAEGDARWNYQVQALPDFQRRLGERSHGRNQDRTSMLTAALAAGAVERKARGVSVIALHTAKPSGGGDLLMARAGDSVDARRD</sequence>
<accession>A0A9X3EVR8</accession>
<dbReference type="AlphaFoldDB" id="A0A9X3EVR8"/>